<dbReference type="Proteomes" id="UP000815325">
    <property type="component" value="Unassembled WGS sequence"/>
</dbReference>
<keyword evidence="9" id="KW-0067">ATP-binding</keyword>
<comment type="similarity">
    <text evidence="2">Belongs to the ISN1 family.</text>
</comment>
<reference evidence="14" key="1">
    <citation type="submission" date="2017-08" db="EMBL/GenBank/DDBJ databases">
        <authorList>
            <person name="Polle J.E."/>
            <person name="Barry K."/>
            <person name="Cushman J."/>
            <person name="Schmutz J."/>
            <person name="Tran D."/>
            <person name="Hathwaick L.T."/>
            <person name="Yim W.C."/>
            <person name="Jenkins J."/>
            <person name="Mckie-Krisberg Z.M."/>
            <person name="Prochnik S."/>
            <person name="Lindquist E."/>
            <person name="Dockter R.B."/>
            <person name="Adam C."/>
            <person name="Molina H."/>
            <person name="Bunkerborg J."/>
            <person name="Jin E."/>
            <person name="Buchheim M."/>
            <person name="Magnuson J."/>
        </authorList>
    </citation>
    <scope>NUCLEOTIDE SEQUENCE</scope>
    <source>
        <strain evidence="14">CCAP 19/18</strain>
    </source>
</reference>
<feature type="compositionally biased region" description="Low complexity" evidence="13">
    <location>
        <begin position="45"/>
        <end position="57"/>
    </location>
</feature>
<organism evidence="14 15">
    <name type="scientific">Dunaliella salina</name>
    <name type="common">Green alga</name>
    <name type="synonym">Protococcus salinus</name>
    <dbReference type="NCBI Taxonomy" id="3046"/>
    <lineage>
        <taxon>Eukaryota</taxon>
        <taxon>Viridiplantae</taxon>
        <taxon>Chlorophyta</taxon>
        <taxon>core chlorophytes</taxon>
        <taxon>Chlorophyceae</taxon>
        <taxon>CS clade</taxon>
        <taxon>Chlamydomonadales</taxon>
        <taxon>Dunaliellaceae</taxon>
        <taxon>Dunaliella</taxon>
    </lineage>
</organism>
<comment type="subunit">
    <text evidence="3">Homotetramer.</text>
</comment>
<feature type="region of interest" description="Disordered" evidence="13">
    <location>
        <begin position="1"/>
        <end position="29"/>
    </location>
</feature>
<keyword evidence="10" id="KW-0460">Magnesium</keyword>
<dbReference type="EMBL" id="MU069892">
    <property type="protein sequence ID" value="KAF5832178.1"/>
    <property type="molecule type" value="Genomic_DNA"/>
</dbReference>
<evidence type="ECO:0000256" key="5">
    <source>
        <dbReference type="ARBA" id="ARBA00015544"/>
    </source>
</evidence>
<evidence type="ECO:0000256" key="7">
    <source>
        <dbReference type="ARBA" id="ARBA00022741"/>
    </source>
</evidence>
<name>A0ABQ7GC50_DUNSA</name>
<dbReference type="SUPFAM" id="SSF56784">
    <property type="entry name" value="HAD-like"/>
    <property type="match status" value="1"/>
</dbReference>
<evidence type="ECO:0000256" key="1">
    <source>
        <dbReference type="ARBA" id="ARBA00001946"/>
    </source>
</evidence>
<proteinExistence type="inferred from homology"/>
<dbReference type="PANTHER" id="PTHR28213">
    <property type="entry name" value="IMP-SPECIFIC 5'-NUCLEOTIDASE 1"/>
    <property type="match status" value="1"/>
</dbReference>
<feature type="region of interest" description="Disordered" evidence="13">
    <location>
        <begin position="42"/>
        <end position="65"/>
    </location>
</feature>
<dbReference type="Pfam" id="PF06437">
    <property type="entry name" value="ISN1"/>
    <property type="match status" value="1"/>
</dbReference>
<protein>
    <recommendedName>
        <fullName evidence="5">IMP-specific 5'-nucleotidase 1</fullName>
        <ecNumber evidence="4">3.1.3.99</ecNumber>
    </recommendedName>
</protein>
<dbReference type="PANTHER" id="PTHR28213:SF1">
    <property type="entry name" value="IMP-SPECIFIC 5'-NUCLEOTIDASE 1"/>
    <property type="match status" value="1"/>
</dbReference>
<evidence type="ECO:0000256" key="3">
    <source>
        <dbReference type="ARBA" id="ARBA00011881"/>
    </source>
</evidence>
<dbReference type="InterPro" id="IPR036412">
    <property type="entry name" value="HAD-like_sf"/>
</dbReference>
<evidence type="ECO:0000256" key="4">
    <source>
        <dbReference type="ARBA" id="ARBA00012894"/>
    </source>
</evidence>
<comment type="catalytic activity">
    <reaction evidence="12">
        <text>IMP + H2O = inosine + phosphate</text>
        <dbReference type="Rhea" id="RHEA:27718"/>
        <dbReference type="ChEBI" id="CHEBI:15377"/>
        <dbReference type="ChEBI" id="CHEBI:17596"/>
        <dbReference type="ChEBI" id="CHEBI:43474"/>
        <dbReference type="ChEBI" id="CHEBI:58053"/>
        <dbReference type="EC" id="3.1.3.99"/>
    </reaction>
</comment>
<evidence type="ECO:0000256" key="12">
    <source>
        <dbReference type="ARBA" id="ARBA00047413"/>
    </source>
</evidence>
<keyword evidence="11" id="KW-0546">Nucleotide metabolism</keyword>
<gene>
    <name evidence="14" type="ORF">DUNSADRAFT_12017</name>
</gene>
<sequence>MQALGSKNVTMQALGSKNVKAHSTARGSSYRQRLQYHRQLVTTSAQQEEGVQQQGAQPSPDMAPVIAASPRPSIPQLQEAVAEYLSLSEEEIEADMASAAKTASLWELLNNPEQDNTIFGNRARSATDANVLRRKGHLKEQDFLIDFMRRMHETHSCLEVMTKMEKWVNEHRKDPLRSRLKRLVPQLGQFFTPLHLVDAFLEYDEVFKLSRRKFIPPNFAELRHVVNIAQIHASAKNLRLITFDADGTLYADGCHFEQDNAMIAHIINLLQCDIHVAIVTAAGYPGEAQKFEGRLAGLLNTFRKLHLPPSVTDRFHVMGGECNYLLRVTPEDKRLEFVPDEEWKTEEMCRWHEDDIQYMLDGAEMLLMKGAKRLELEVSVMRKPRSVGIIPISPTIYEVLEDIALSAQTQLVANVPFCAFNGGNDVFVDCGNKSLGLQALMTFLGIQPHETLHVGDRFTLSGNDSATRDMCSVLWVADPNETGFFVRLLLKDIARRDLEAQHEQTMRRKLLLDV</sequence>
<keyword evidence="15" id="KW-1185">Reference proteome</keyword>
<accession>A0ABQ7GC50</accession>
<evidence type="ECO:0000256" key="10">
    <source>
        <dbReference type="ARBA" id="ARBA00022842"/>
    </source>
</evidence>
<feature type="compositionally biased region" description="Polar residues" evidence="13">
    <location>
        <begin position="1"/>
        <end position="15"/>
    </location>
</feature>
<evidence type="ECO:0000256" key="11">
    <source>
        <dbReference type="ARBA" id="ARBA00023080"/>
    </source>
</evidence>
<evidence type="ECO:0000256" key="9">
    <source>
        <dbReference type="ARBA" id="ARBA00022840"/>
    </source>
</evidence>
<evidence type="ECO:0000256" key="13">
    <source>
        <dbReference type="SAM" id="MobiDB-lite"/>
    </source>
</evidence>
<comment type="caution">
    <text evidence="14">The sequence shown here is derived from an EMBL/GenBank/DDBJ whole genome shotgun (WGS) entry which is preliminary data.</text>
</comment>
<dbReference type="EC" id="3.1.3.99" evidence="4"/>
<evidence type="ECO:0000256" key="8">
    <source>
        <dbReference type="ARBA" id="ARBA00022801"/>
    </source>
</evidence>
<keyword evidence="8" id="KW-0378">Hydrolase</keyword>
<comment type="cofactor">
    <cofactor evidence="1">
        <name>Mg(2+)</name>
        <dbReference type="ChEBI" id="CHEBI:18420"/>
    </cofactor>
</comment>
<dbReference type="InterPro" id="IPR009453">
    <property type="entry name" value="ISN1"/>
</dbReference>
<evidence type="ECO:0000256" key="6">
    <source>
        <dbReference type="ARBA" id="ARBA00022723"/>
    </source>
</evidence>
<keyword evidence="6" id="KW-0479">Metal-binding</keyword>
<evidence type="ECO:0000313" key="15">
    <source>
        <dbReference type="Proteomes" id="UP000815325"/>
    </source>
</evidence>
<keyword evidence="7" id="KW-0547">Nucleotide-binding</keyword>
<evidence type="ECO:0000313" key="14">
    <source>
        <dbReference type="EMBL" id="KAF5832178.1"/>
    </source>
</evidence>
<evidence type="ECO:0000256" key="2">
    <source>
        <dbReference type="ARBA" id="ARBA00005307"/>
    </source>
</evidence>